<dbReference type="EMBL" id="RPFW01000007">
    <property type="protein sequence ID" value="TVZ01439.1"/>
    <property type="molecule type" value="Genomic_DNA"/>
</dbReference>
<reference evidence="4 5" key="1">
    <citation type="submission" date="2018-11" db="EMBL/GenBank/DDBJ databases">
        <title>Trebonia kvetii gen.nov., sp.nov., a novel acidophilic actinobacterium, and proposal of the new actinobacterial family Treboniaceae fam. nov.</title>
        <authorList>
            <person name="Rapoport D."/>
            <person name="Sagova-Mareckova M."/>
            <person name="Sedlacek I."/>
            <person name="Provaznik J."/>
            <person name="Kralova S."/>
            <person name="Pavlinic D."/>
            <person name="Benes V."/>
            <person name="Kopecky J."/>
        </authorList>
    </citation>
    <scope>NUCLEOTIDE SEQUENCE [LARGE SCALE GENOMIC DNA]</scope>
    <source>
        <strain evidence="4 5">15Tr583</strain>
    </source>
</reference>
<dbReference type="SUPFAM" id="SSF55729">
    <property type="entry name" value="Acyl-CoA N-acyltransferases (Nat)"/>
    <property type="match status" value="1"/>
</dbReference>
<keyword evidence="2" id="KW-0012">Acyltransferase</keyword>
<dbReference type="OrthoDB" id="3216107at2"/>
<organism evidence="4 5">
    <name type="scientific">Trebonia kvetii</name>
    <dbReference type="NCBI Taxonomy" id="2480626"/>
    <lineage>
        <taxon>Bacteria</taxon>
        <taxon>Bacillati</taxon>
        <taxon>Actinomycetota</taxon>
        <taxon>Actinomycetes</taxon>
        <taxon>Streptosporangiales</taxon>
        <taxon>Treboniaceae</taxon>
        <taxon>Trebonia</taxon>
    </lineage>
</organism>
<name>A0A6P2BQS3_9ACTN</name>
<sequence length="173" mass="18513">MRPRRDDDLTACADLVREVHAADRYPRYLPADLTSFLSPASLHGIWVAELDGQIAGHIALVPRSVPAAMELAAGALGRREDQLAVVARLFVAPLARGHGAGRLLLDAAAAEAAARGLWPILDVDTELAAAIALYESRGWTRAGTVTVTFRDGNTLTEHVYLGPRNTSRATDVP</sequence>
<proteinExistence type="predicted"/>
<dbReference type="InterPro" id="IPR000182">
    <property type="entry name" value="GNAT_dom"/>
</dbReference>
<protein>
    <submittedName>
        <fullName evidence="4">GNAT family N-acetyltransferase</fullName>
    </submittedName>
</protein>
<dbReference type="Pfam" id="PF00583">
    <property type="entry name" value="Acetyltransf_1"/>
    <property type="match status" value="1"/>
</dbReference>
<dbReference type="Gene3D" id="3.40.630.30">
    <property type="match status" value="1"/>
</dbReference>
<dbReference type="PROSITE" id="PS51186">
    <property type="entry name" value="GNAT"/>
    <property type="match status" value="1"/>
</dbReference>
<dbReference type="PANTHER" id="PTHR43877">
    <property type="entry name" value="AMINOALKYLPHOSPHONATE N-ACETYLTRANSFERASE-RELATED-RELATED"/>
    <property type="match status" value="1"/>
</dbReference>
<dbReference type="PANTHER" id="PTHR43877:SF2">
    <property type="entry name" value="AMINOALKYLPHOSPHONATE N-ACETYLTRANSFERASE-RELATED"/>
    <property type="match status" value="1"/>
</dbReference>
<feature type="domain" description="N-acetyltransferase" evidence="3">
    <location>
        <begin position="1"/>
        <end position="166"/>
    </location>
</feature>
<dbReference type="InterPro" id="IPR050832">
    <property type="entry name" value="Bact_Acetyltransf"/>
</dbReference>
<comment type="caution">
    <text evidence="4">The sequence shown here is derived from an EMBL/GenBank/DDBJ whole genome shotgun (WGS) entry which is preliminary data.</text>
</comment>
<dbReference type="AlphaFoldDB" id="A0A6P2BQS3"/>
<keyword evidence="1 4" id="KW-0808">Transferase</keyword>
<evidence type="ECO:0000313" key="5">
    <source>
        <dbReference type="Proteomes" id="UP000460272"/>
    </source>
</evidence>
<evidence type="ECO:0000256" key="1">
    <source>
        <dbReference type="ARBA" id="ARBA00022679"/>
    </source>
</evidence>
<evidence type="ECO:0000256" key="2">
    <source>
        <dbReference type="ARBA" id="ARBA00023315"/>
    </source>
</evidence>
<evidence type="ECO:0000313" key="4">
    <source>
        <dbReference type="EMBL" id="TVZ01439.1"/>
    </source>
</evidence>
<gene>
    <name evidence="4" type="ORF">EAS64_33235</name>
</gene>
<keyword evidence="5" id="KW-1185">Reference proteome</keyword>
<evidence type="ECO:0000259" key="3">
    <source>
        <dbReference type="PROSITE" id="PS51186"/>
    </source>
</evidence>
<dbReference type="GO" id="GO:0016747">
    <property type="term" value="F:acyltransferase activity, transferring groups other than amino-acyl groups"/>
    <property type="evidence" value="ECO:0007669"/>
    <property type="project" value="InterPro"/>
</dbReference>
<dbReference type="InterPro" id="IPR016181">
    <property type="entry name" value="Acyl_CoA_acyltransferase"/>
</dbReference>
<dbReference type="Proteomes" id="UP000460272">
    <property type="component" value="Unassembled WGS sequence"/>
</dbReference>
<accession>A0A6P2BQS3</accession>